<evidence type="ECO:0000256" key="9">
    <source>
        <dbReference type="ARBA" id="ARBA00048090"/>
    </source>
</evidence>
<evidence type="ECO:0000313" key="12">
    <source>
        <dbReference type="Proteomes" id="UP000701853"/>
    </source>
</evidence>
<keyword evidence="5" id="KW-0547">Nucleotide-binding</keyword>
<comment type="caution">
    <text evidence="11">The sequence shown here is derived from an EMBL/GenBank/DDBJ whole genome shotgun (WGS) entry which is preliminary data.</text>
</comment>
<keyword evidence="6" id="KW-0418">Kinase</keyword>
<evidence type="ECO:0000256" key="10">
    <source>
        <dbReference type="SAM" id="Phobius"/>
    </source>
</evidence>
<dbReference type="GO" id="GO:0005524">
    <property type="term" value="F:ATP binding"/>
    <property type="evidence" value="ECO:0007669"/>
    <property type="project" value="UniProtKB-KW"/>
</dbReference>
<evidence type="ECO:0000313" key="11">
    <source>
        <dbReference type="EMBL" id="KAG8478115.1"/>
    </source>
</evidence>
<dbReference type="CDD" id="cd02021">
    <property type="entry name" value="GntK"/>
    <property type="match status" value="1"/>
</dbReference>
<comment type="pathway">
    <text evidence="1">Carbohydrate acid metabolism; D-gluconate degradation.</text>
</comment>
<comment type="similarity">
    <text evidence="2">Belongs to the gluconokinase GntK/GntV family.</text>
</comment>
<feature type="transmembrane region" description="Helical" evidence="10">
    <location>
        <begin position="320"/>
        <end position="347"/>
    </location>
</feature>
<dbReference type="Gene3D" id="3.40.50.300">
    <property type="entry name" value="P-loop containing nucleotide triphosphate hydrolases"/>
    <property type="match status" value="1"/>
</dbReference>
<name>A0A8J6CPU3_9ROSI</name>
<dbReference type="EMBL" id="JAHUZN010000011">
    <property type="protein sequence ID" value="KAG8478115.1"/>
    <property type="molecule type" value="Genomic_DNA"/>
</dbReference>
<dbReference type="UniPathway" id="UPA00792"/>
<dbReference type="GO" id="GO:0046316">
    <property type="term" value="F:gluconokinase activity"/>
    <property type="evidence" value="ECO:0007669"/>
    <property type="project" value="UniProtKB-EC"/>
</dbReference>
<evidence type="ECO:0000256" key="4">
    <source>
        <dbReference type="ARBA" id="ARBA00022679"/>
    </source>
</evidence>
<proteinExistence type="inferred from homology"/>
<dbReference type="InterPro" id="IPR027417">
    <property type="entry name" value="P-loop_NTPase"/>
</dbReference>
<reference evidence="11 12" key="1">
    <citation type="journal article" date="2021" name="bioRxiv">
        <title>The Gossypium anomalum genome as a resource for cotton improvement and evolutionary analysis of hybrid incompatibility.</title>
        <authorList>
            <person name="Grover C.E."/>
            <person name="Yuan D."/>
            <person name="Arick M.A."/>
            <person name="Miller E.R."/>
            <person name="Hu G."/>
            <person name="Peterson D.G."/>
            <person name="Wendel J.F."/>
            <person name="Udall J.A."/>
        </authorList>
    </citation>
    <scope>NUCLEOTIDE SEQUENCE [LARGE SCALE GENOMIC DNA]</scope>
    <source>
        <strain evidence="11">JFW-Udall</strain>
        <tissue evidence="11">Leaf</tissue>
    </source>
</reference>
<dbReference type="PANTHER" id="PTHR35508:SF1">
    <property type="entry name" value="VOLTAGE-DEPENDENT L-TYPE CALCIUM CHANNEL SUBUNIT"/>
    <property type="match status" value="1"/>
</dbReference>
<organism evidence="11 12">
    <name type="scientific">Gossypium anomalum</name>
    <dbReference type="NCBI Taxonomy" id="47600"/>
    <lineage>
        <taxon>Eukaryota</taxon>
        <taxon>Viridiplantae</taxon>
        <taxon>Streptophyta</taxon>
        <taxon>Embryophyta</taxon>
        <taxon>Tracheophyta</taxon>
        <taxon>Spermatophyta</taxon>
        <taxon>Magnoliopsida</taxon>
        <taxon>eudicotyledons</taxon>
        <taxon>Gunneridae</taxon>
        <taxon>Pentapetalae</taxon>
        <taxon>rosids</taxon>
        <taxon>malvids</taxon>
        <taxon>Malvales</taxon>
        <taxon>Malvaceae</taxon>
        <taxon>Malvoideae</taxon>
        <taxon>Gossypium</taxon>
    </lineage>
</organism>
<comment type="catalytic activity">
    <reaction evidence="9">
        <text>D-gluconate + ATP = 6-phospho-D-gluconate + ADP + H(+)</text>
        <dbReference type="Rhea" id="RHEA:19433"/>
        <dbReference type="ChEBI" id="CHEBI:15378"/>
        <dbReference type="ChEBI" id="CHEBI:18391"/>
        <dbReference type="ChEBI" id="CHEBI:30616"/>
        <dbReference type="ChEBI" id="CHEBI:58759"/>
        <dbReference type="ChEBI" id="CHEBI:456216"/>
        <dbReference type="EC" id="2.7.1.12"/>
    </reaction>
</comment>
<gene>
    <name evidence="11" type="ORF">CXB51_027862</name>
</gene>
<dbReference type="InterPro" id="IPR031322">
    <property type="entry name" value="Shikimate/glucono_kinase"/>
</dbReference>
<keyword evidence="10" id="KW-1133">Transmembrane helix</keyword>
<dbReference type="OrthoDB" id="275177at2759"/>
<dbReference type="SUPFAM" id="SSF52540">
    <property type="entry name" value="P-loop containing nucleoside triphosphate hydrolases"/>
    <property type="match status" value="1"/>
</dbReference>
<protein>
    <recommendedName>
        <fullName evidence="3">gluconokinase</fullName>
        <ecNumber evidence="3">2.7.1.12</ecNumber>
    </recommendedName>
    <alternativeName>
        <fullName evidence="8">Gluconate kinase</fullName>
    </alternativeName>
</protein>
<keyword evidence="4" id="KW-0808">Transferase</keyword>
<evidence type="ECO:0000256" key="5">
    <source>
        <dbReference type="ARBA" id="ARBA00022741"/>
    </source>
</evidence>
<evidence type="ECO:0000256" key="2">
    <source>
        <dbReference type="ARBA" id="ARBA00008420"/>
    </source>
</evidence>
<keyword evidence="12" id="KW-1185">Reference proteome</keyword>
<evidence type="ECO:0000256" key="3">
    <source>
        <dbReference type="ARBA" id="ARBA00012054"/>
    </source>
</evidence>
<feature type="transmembrane region" description="Helical" evidence="10">
    <location>
        <begin position="354"/>
        <end position="382"/>
    </location>
</feature>
<keyword evidence="10" id="KW-0472">Membrane</keyword>
<evidence type="ECO:0000256" key="8">
    <source>
        <dbReference type="ARBA" id="ARBA00029835"/>
    </source>
</evidence>
<dbReference type="PANTHER" id="PTHR35508">
    <property type="entry name" value="VOLTAGE-DEPENDENT L-TYPE CALCIUM CHANNEL SUBUNIT"/>
    <property type="match status" value="1"/>
</dbReference>
<evidence type="ECO:0000256" key="1">
    <source>
        <dbReference type="ARBA" id="ARBA00004875"/>
    </source>
</evidence>
<evidence type="ECO:0000256" key="6">
    <source>
        <dbReference type="ARBA" id="ARBA00022777"/>
    </source>
</evidence>
<sequence>MGVSGAGKSTIGDTLAKVLNCSFLDADAFHPLSNKEKMSQGIPLSDEDRIPWLETLRGVLKDKLDNGKTVILGCSSLQKHYREILRSADADYVHGSYASRVQFVLLDAKADVLAARLEKRAAEGKHFMPATLLQSQLESLHIDEGEGIFKVDATLSPLIITRRIIRHWRFFLWYSENQIQATNNPNSILFSFVNLQLEVNNSKSAMADQTNGVTLNENQRIRKEETLYDVLHRSVSMILPDASSTESAPLLQRIKISVSENGPRLGEASRNTGQTLLRWTRRGSPLRALLVISIGSVAFLALTGLLIFMLIFLVATVNAIIVSLLISLAAAGGFLFFSLACVTAIYIGAMSIAAFVISIATISAIFAAMIAAGWVGFFWAIWLGTRKSVGFAKQSLSKTGSVLSAYSSAQHARID</sequence>
<keyword evidence="10" id="KW-0812">Transmembrane</keyword>
<dbReference type="GO" id="GO:0005975">
    <property type="term" value="P:carbohydrate metabolic process"/>
    <property type="evidence" value="ECO:0007669"/>
    <property type="project" value="InterPro"/>
</dbReference>
<dbReference type="EC" id="2.7.1.12" evidence="3"/>
<dbReference type="NCBIfam" id="TIGR01313">
    <property type="entry name" value="therm_gnt_kin"/>
    <property type="match status" value="1"/>
</dbReference>
<dbReference type="FunFam" id="3.40.50.300:FF:000522">
    <property type="entry name" value="Gluconokinase"/>
    <property type="match status" value="1"/>
</dbReference>
<accession>A0A8J6CPU3</accession>
<keyword evidence="7" id="KW-0067">ATP-binding</keyword>
<dbReference type="Proteomes" id="UP000701853">
    <property type="component" value="Chromosome 11"/>
</dbReference>
<feature type="transmembrane region" description="Helical" evidence="10">
    <location>
        <begin position="288"/>
        <end position="314"/>
    </location>
</feature>
<dbReference type="InterPro" id="IPR006001">
    <property type="entry name" value="Therm_gnt_kin"/>
</dbReference>
<dbReference type="Pfam" id="PF01202">
    <property type="entry name" value="SKI"/>
    <property type="match status" value="1"/>
</dbReference>
<evidence type="ECO:0000256" key="7">
    <source>
        <dbReference type="ARBA" id="ARBA00022840"/>
    </source>
</evidence>
<dbReference type="AlphaFoldDB" id="A0A8J6CPU3"/>